<dbReference type="Pfam" id="PF01624">
    <property type="entry name" value="MutS_I"/>
    <property type="match status" value="1"/>
</dbReference>
<evidence type="ECO:0000313" key="2">
    <source>
        <dbReference type="EMBL" id="QHU22869.1"/>
    </source>
</evidence>
<dbReference type="AlphaFoldDB" id="A0A6C0KZ69"/>
<dbReference type="InterPro" id="IPR007695">
    <property type="entry name" value="DNA_mismatch_repair_MutS-lik_N"/>
</dbReference>
<protein>
    <recommendedName>
        <fullName evidence="1">DNA mismatch repair protein MutS-like N-terminal domain-containing protein</fullName>
    </recommendedName>
</protein>
<dbReference type="EMBL" id="MN741019">
    <property type="protein sequence ID" value="QHU22869.1"/>
    <property type="molecule type" value="Genomic_DNA"/>
</dbReference>
<name>A0A6C0KZ69_9ZZZZ</name>
<proteinExistence type="predicted"/>
<dbReference type="GO" id="GO:0006298">
    <property type="term" value="P:mismatch repair"/>
    <property type="evidence" value="ECO:0007669"/>
    <property type="project" value="InterPro"/>
</dbReference>
<feature type="domain" description="DNA mismatch repair protein MutS-like N-terminal" evidence="1">
    <location>
        <begin position="7"/>
        <end position="94"/>
    </location>
</feature>
<accession>A0A6C0KZ69</accession>
<dbReference type="SUPFAM" id="SSF55271">
    <property type="entry name" value="DNA repair protein MutS, domain I"/>
    <property type="match status" value="1"/>
</dbReference>
<organism evidence="2">
    <name type="scientific">viral metagenome</name>
    <dbReference type="NCBI Taxonomy" id="1070528"/>
    <lineage>
        <taxon>unclassified sequences</taxon>
        <taxon>metagenomes</taxon>
        <taxon>organismal metagenomes</taxon>
    </lineage>
</organism>
<dbReference type="GO" id="GO:0005524">
    <property type="term" value="F:ATP binding"/>
    <property type="evidence" value="ECO:0007669"/>
    <property type="project" value="InterPro"/>
</dbReference>
<dbReference type="Gene3D" id="3.40.1170.10">
    <property type="entry name" value="DNA repair protein MutS, domain I"/>
    <property type="match status" value="1"/>
</dbReference>
<dbReference type="InterPro" id="IPR016151">
    <property type="entry name" value="DNA_mismatch_repair_MutS_N"/>
</dbReference>
<evidence type="ECO:0000259" key="1">
    <source>
        <dbReference type="Pfam" id="PF01624"/>
    </source>
</evidence>
<sequence>MISIIEEYYDLKDKYIEKYGEKTIVFLQVGKFYEVHSYKYNENQIKVCEKILSLSINPKNENFVSSFPLYKRRYYRDKLISNDYIVVFADDNDSEFGSHISHKEKKIDYDVHDPHPYEKSCNICSFLYASCCPELYSHRLRTFD</sequence>
<dbReference type="GO" id="GO:0030983">
    <property type="term" value="F:mismatched DNA binding"/>
    <property type="evidence" value="ECO:0007669"/>
    <property type="project" value="InterPro"/>
</dbReference>
<reference evidence="2" key="1">
    <citation type="journal article" date="2020" name="Nature">
        <title>Giant virus diversity and host interactions through global metagenomics.</title>
        <authorList>
            <person name="Schulz F."/>
            <person name="Roux S."/>
            <person name="Paez-Espino D."/>
            <person name="Jungbluth S."/>
            <person name="Walsh D.A."/>
            <person name="Denef V.J."/>
            <person name="McMahon K.D."/>
            <person name="Konstantinidis K.T."/>
            <person name="Eloe-Fadrosh E.A."/>
            <person name="Kyrpides N.C."/>
            <person name="Woyke T."/>
        </authorList>
    </citation>
    <scope>NUCLEOTIDE SEQUENCE</scope>
    <source>
        <strain evidence="2">GVMAG-S-ERX555907-63</strain>
    </source>
</reference>